<protein>
    <recommendedName>
        <fullName evidence="4">DUF4190 domain-containing protein</fullName>
    </recommendedName>
</protein>
<reference evidence="3" key="1">
    <citation type="journal article" date="2019" name="Int. J. Syst. Evol. Microbiol.">
        <title>The Global Catalogue of Microorganisms (GCM) 10K type strain sequencing project: providing services to taxonomists for standard genome sequencing and annotation.</title>
        <authorList>
            <consortium name="The Broad Institute Genomics Platform"/>
            <consortium name="The Broad Institute Genome Sequencing Center for Infectious Disease"/>
            <person name="Wu L."/>
            <person name="Ma J."/>
        </authorList>
    </citation>
    <scope>NUCLEOTIDE SEQUENCE [LARGE SCALE GENOMIC DNA]</scope>
    <source>
        <strain evidence="3">JCM 32105</strain>
    </source>
</reference>
<sequence>MKIKLCLLLCLALVLGAIDNSYAGFLIKKHTFAADSAAVNTADATLSQKELRRAHRMNDIATLKHLVLAKKESSKMLPAASRDNSGWEGIVSLVCGILSLFTLYTAWLCVPAIIFGILGLRAGKKHRGLAIAGLILGAVAFVIYVLVILLLIAILGMF</sequence>
<comment type="caution">
    <text evidence="2">The sequence shown here is derived from an EMBL/GenBank/DDBJ whole genome shotgun (WGS) entry which is preliminary data.</text>
</comment>
<dbReference type="RefSeq" id="WP_345084220.1">
    <property type="nucleotide sequence ID" value="NZ_BAABFA010000019.1"/>
</dbReference>
<proteinExistence type="predicted"/>
<keyword evidence="1" id="KW-0812">Transmembrane</keyword>
<gene>
    <name evidence="2" type="ORF">GCM10023093_27290</name>
</gene>
<keyword evidence="1" id="KW-0472">Membrane</keyword>
<keyword evidence="3" id="KW-1185">Reference proteome</keyword>
<evidence type="ECO:0000256" key="1">
    <source>
        <dbReference type="SAM" id="Phobius"/>
    </source>
</evidence>
<evidence type="ECO:0008006" key="4">
    <source>
        <dbReference type="Google" id="ProtNLM"/>
    </source>
</evidence>
<evidence type="ECO:0000313" key="2">
    <source>
        <dbReference type="EMBL" id="GAA4468856.1"/>
    </source>
</evidence>
<organism evidence="2 3">
    <name type="scientific">Nemorincola caseinilytica</name>
    <dbReference type="NCBI Taxonomy" id="2054315"/>
    <lineage>
        <taxon>Bacteria</taxon>
        <taxon>Pseudomonadati</taxon>
        <taxon>Bacteroidota</taxon>
        <taxon>Chitinophagia</taxon>
        <taxon>Chitinophagales</taxon>
        <taxon>Chitinophagaceae</taxon>
        <taxon>Nemorincola</taxon>
    </lineage>
</organism>
<feature type="transmembrane region" description="Helical" evidence="1">
    <location>
        <begin position="129"/>
        <end position="155"/>
    </location>
</feature>
<name>A0ABP8NL36_9BACT</name>
<feature type="transmembrane region" description="Helical" evidence="1">
    <location>
        <begin position="90"/>
        <end position="117"/>
    </location>
</feature>
<accession>A0ABP8NL36</accession>
<evidence type="ECO:0000313" key="3">
    <source>
        <dbReference type="Proteomes" id="UP001500067"/>
    </source>
</evidence>
<keyword evidence="1" id="KW-1133">Transmembrane helix</keyword>
<dbReference type="EMBL" id="BAABFA010000019">
    <property type="protein sequence ID" value="GAA4468856.1"/>
    <property type="molecule type" value="Genomic_DNA"/>
</dbReference>
<dbReference type="Proteomes" id="UP001500067">
    <property type="component" value="Unassembled WGS sequence"/>
</dbReference>